<reference evidence="2 3" key="1">
    <citation type="submission" date="2020-08" db="EMBL/GenBank/DDBJ databases">
        <title>Sequencing the genomes of 1000 actinobacteria strains.</title>
        <authorList>
            <person name="Klenk H.-P."/>
        </authorList>
    </citation>
    <scope>NUCLEOTIDE SEQUENCE [LARGE SCALE GENOMIC DNA]</scope>
    <source>
        <strain evidence="2 3">DSM 12511</strain>
    </source>
</reference>
<dbReference type="Pfam" id="PF04213">
    <property type="entry name" value="HtaA"/>
    <property type="match status" value="1"/>
</dbReference>
<name>A0A7X0FP29_9MICO</name>
<feature type="domain" description="Htaa" evidence="1">
    <location>
        <begin position="18"/>
        <end position="152"/>
    </location>
</feature>
<dbReference type="Proteomes" id="UP000537775">
    <property type="component" value="Unassembled WGS sequence"/>
</dbReference>
<sequence length="166" mass="17934">METIVSAERGQAATAAGWMDWSVKDSFLRYVKGLPDGVCDVSPDIGLVGGGVFRFPLTAIDLAPETSWRFGGFLRFTGHGGFLEVVIAEPALEESDGHYRFTSADRDRRICIADAEPVESADSRTRFALRLTTDGALLFGGVYSAGEPLSDLVMTTTEHPTTSQRA</sequence>
<evidence type="ECO:0000313" key="3">
    <source>
        <dbReference type="Proteomes" id="UP000537775"/>
    </source>
</evidence>
<dbReference type="AlphaFoldDB" id="A0A7X0FP29"/>
<dbReference type="InterPro" id="IPR007331">
    <property type="entry name" value="Htaa"/>
</dbReference>
<dbReference type="EMBL" id="JACHML010000001">
    <property type="protein sequence ID" value="MBB6390506.1"/>
    <property type="molecule type" value="Genomic_DNA"/>
</dbReference>
<accession>A0A7X0FP29</accession>
<evidence type="ECO:0000313" key="2">
    <source>
        <dbReference type="EMBL" id="MBB6390506.1"/>
    </source>
</evidence>
<comment type="caution">
    <text evidence="2">The sequence shown here is derived from an EMBL/GenBank/DDBJ whole genome shotgun (WGS) entry which is preliminary data.</text>
</comment>
<keyword evidence="3" id="KW-1185">Reference proteome</keyword>
<evidence type="ECO:0000259" key="1">
    <source>
        <dbReference type="Pfam" id="PF04213"/>
    </source>
</evidence>
<gene>
    <name evidence="2" type="ORF">HD594_000819</name>
</gene>
<proteinExistence type="predicted"/>
<organism evidence="2 3">
    <name type="scientific">Microbacterium thalassium</name>
    <dbReference type="NCBI Taxonomy" id="362649"/>
    <lineage>
        <taxon>Bacteria</taxon>
        <taxon>Bacillati</taxon>
        <taxon>Actinomycetota</taxon>
        <taxon>Actinomycetes</taxon>
        <taxon>Micrococcales</taxon>
        <taxon>Microbacteriaceae</taxon>
        <taxon>Microbacterium</taxon>
    </lineage>
</organism>
<protein>
    <recommendedName>
        <fullName evidence="1">Htaa domain-containing protein</fullName>
    </recommendedName>
</protein>
<dbReference type="RefSeq" id="WP_184749750.1">
    <property type="nucleotide sequence ID" value="NZ_BAAAJR010000003.1"/>
</dbReference>